<name>A0ABQ2QEK3_9GAMM</name>
<dbReference type="Pfam" id="PF13676">
    <property type="entry name" value="TIR_2"/>
    <property type="match status" value="1"/>
</dbReference>
<comment type="caution">
    <text evidence="2">The sequence shown here is derived from an EMBL/GenBank/DDBJ whole genome shotgun (WGS) entry which is preliminary data.</text>
</comment>
<dbReference type="PANTHER" id="PTHR47508">
    <property type="entry name" value="SAM DOMAIN-CONTAINING PROTEIN-RELATED"/>
    <property type="match status" value="1"/>
</dbReference>
<organism evidence="2 3">
    <name type="scientific">Shewanella ulleungensis</name>
    <dbReference type="NCBI Taxonomy" id="2282699"/>
    <lineage>
        <taxon>Bacteria</taxon>
        <taxon>Pseudomonadati</taxon>
        <taxon>Pseudomonadota</taxon>
        <taxon>Gammaproteobacteria</taxon>
        <taxon>Alteromonadales</taxon>
        <taxon>Shewanellaceae</taxon>
        <taxon>Shewanella</taxon>
    </lineage>
</organism>
<evidence type="ECO:0000313" key="2">
    <source>
        <dbReference type="EMBL" id="GGP74935.1"/>
    </source>
</evidence>
<gene>
    <name evidence="2" type="ORF">GCM10009410_03570</name>
</gene>
<evidence type="ECO:0000313" key="3">
    <source>
        <dbReference type="Proteomes" id="UP000654004"/>
    </source>
</evidence>
<dbReference type="PROSITE" id="PS50104">
    <property type="entry name" value="TIR"/>
    <property type="match status" value="1"/>
</dbReference>
<evidence type="ECO:0000259" key="1">
    <source>
        <dbReference type="PROSITE" id="PS50104"/>
    </source>
</evidence>
<dbReference type="Proteomes" id="UP000654004">
    <property type="component" value="Unassembled WGS sequence"/>
</dbReference>
<proteinExistence type="predicted"/>
<reference evidence="3" key="1">
    <citation type="journal article" date="2019" name="Int. J. Syst. Evol. Microbiol.">
        <title>The Global Catalogue of Microorganisms (GCM) 10K type strain sequencing project: providing services to taxonomists for standard genome sequencing and annotation.</title>
        <authorList>
            <consortium name="The Broad Institute Genomics Platform"/>
            <consortium name="The Broad Institute Genome Sequencing Center for Infectious Disease"/>
            <person name="Wu L."/>
            <person name="Ma J."/>
        </authorList>
    </citation>
    <scope>NUCLEOTIDE SEQUENCE [LARGE SCALE GENOMIC DNA]</scope>
    <source>
        <strain evidence="3">JCM 32305</strain>
    </source>
</reference>
<protein>
    <recommendedName>
        <fullName evidence="1">TIR domain-containing protein</fullName>
    </recommendedName>
</protein>
<sequence>MSQMPYRASYQLAHQNIVQSLYLHKSVRSAAGLAWLKDILHQLAHSAIEAFSLRLVCKPEEVKIGLYLNASDEQQAELDRFHFSSLVCNRALADFSVNSKAAFDAFHEMACGDEVLRLENLHSLANDVTIPTQLHLFELLNLLFNPDFPGLSDLTIQFNLLAVTAPTEVERTARKLMVKLDFESNIPANTKTHIKNNLAQSLNAGYELDTLLNFSAGKQEQLQQIIDDFQYQALKPFGIKTVPVQADELAEDLFYSALPLSMLDETDSLTRIARLFDLRAALKALTLVSVPASTLKARVDQTGAFDVFISYSSKNFNQALAVCHGLESEGIRCWMAPRDIGPGESYAAAIVKGIVACKAFVLVFSDASNASQHVLREVERAVNANKLIVPFKIEPTELEADLAYFISICHWLDAVTPPLSSHIANLVATLKKQLS</sequence>
<dbReference type="SUPFAM" id="SSF52200">
    <property type="entry name" value="Toll/Interleukin receptor TIR domain"/>
    <property type="match status" value="1"/>
</dbReference>
<dbReference type="InterPro" id="IPR035897">
    <property type="entry name" value="Toll_tir_struct_dom_sf"/>
</dbReference>
<accession>A0ABQ2QEK3</accession>
<dbReference type="PANTHER" id="PTHR47508:SF1">
    <property type="entry name" value="NON-SPECIFIC SERINE_THREONINE PROTEIN KINASE"/>
    <property type="match status" value="1"/>
</dbReference>
<keyword evidence="3" id="KW-1185">Reference proteome</keyword>
<dbReference type="Gene3D" id="3.40.50.10140">
    <property type="entry name" value="Toll/interleukin-1 receptor homology (TIR) domain"/>
    <property type="match status" value="1"/>
</dbReference>
<dbReference type="InterPro" id="IPR000157">
    <property type="entry name" value="TIR_dom"/>
</dbReference>
<feature type="domain" description="TIR" evidence="1">
    <location>
        <begin position="303"/>
        <end position="434"/>
    </location>
</feature>
<dbReference type="EMBL" id="BMQW01000001">
    <property type="protein sequence ID" value="GGP74935.1"/>
    <property type="molecule type" value="Genomic_DNA"/>
</dbReference>